<protein>
    <recommendedName>
        <fullName evidence="3">DNA gyrase inhibitor YacG</fullName>
    </recommendedName>
</protein>
<evidence type="ECO:0000313" key="4">
    <source>
        <dbReference type="EMBL" id="MFC3126452.1"/>
    </source>
</evidence>
<evidence type="ECO:0000313" key="5">
    <source>
        <dbReference type="Proteomes" id="UP001595593"/>
    </source>
</evidence>
<evidence type="ECO:0000256" key="1">
    <source>
        <dbReference type="ARBA" id="ARBA00022723"/>
    </source>
</evidence>
<dbReference type="HAMAP" id="MF_00649">
    <property type="entry name" value="DNA_gyrase_inhibitor_YacG"/>
    <property type="match status" value="1"/>
</dbReference>
<gene>
    <name evidence="3" type="primary">yacG</name>
    <name evidence="4" type="ORF">ACFOD4_15415</name>
</gene>
<keyword evidence="1 3" id="KW-0479">Metal-binding</keyword>
<dbReference type="InterPro" id="IPR005584">
    <property type="entry name" value="DNA_gyrase_inhibitor_YacG"/>
</dbReference>
<dbReference type="PANTHER" id="PTHR36150:SF1">
    <property type="entry name" value="DNA GYRASE INHIBITOR YACG"/>
    <property type="match status" value="1"/>
</dbReference>
<dbReference type="InterPro" id="IPR013088">
    <property type="entry name" value="Znf_NHR/GATA"/>
</dbReference>
<dbReference type="EMBL" id="JBHRTN010000018">
    <property type="protein sequence ID" value="MFC3126452.1"/>
    <property type="molecule type" value="Genomic_DNA"/>
</dbReference>
<dbReference type="PANTHER" id="PTHR36150">
    <property type="entry name" value="DNA GYRASE INHIBITOR YACG"/>
    <property type="match status" value="1"/>
</dbReference>
<comment type="similarity">
    <text evidence="3">Belongs to the DNA gyrase inhibitor YacG family.</text>
</comment>
<evidence type="ECO:0000256" key="3">
    <source>
        <dbReference type="HAMAP-Rule" id="MF_00649"/>
    </source>
</evidence>
<dbReference type="Proteomes" id="UP001595593">
    <property type="component" value="Unassembled WGS sequence"/>
</dbReference>
<feature type="binding site" evidence="3">
    <location>
        <position position="16"/>
    </location>
    <ligand>
        <name>Zn(2+)</name>
        <dbReference type="ChEBI" id="CHEBI:29105"/>
    </ligand>
</feature>
<keyword evidence="5" id="KW-1185">Reference proteome</keyword>
<evidence type="ECO:0000256" key="2">
    <source>
        <dbReference type="ARBA" id="ARBA00022833"/>
    </source>
</evidence>
<name>A0ABV7G182_9PROT</name>
<feature type="binding site" evidence="3">
    <location>
        <position position="31"/>
    </location>
    <ligand>
        <name>Zn(2+)</name>
        <dbReference type="ChEBI" id="CHEBI:29105"/>
    </ligand>
</feature>
<organism evidence="4 5">
    <name type="scientific">Teichococcus globiformis</name>
    <dbReference type="NCBI Taxonomy" id="2307229"/>
    <lineage>
        <taxon>Bacteria</taxon>
        <taxon>Pseudomonadati</taxon>
        <taxon>Pseudomonadota</taxon>
        <taxon>Alphaproteobacteria</taxon>
        <taxon>Acetobacterales</taxon>
        <taxon>Roseomonadaceae</taxon>
        <taxon>Roseomonas</taxon>
    </lineage>
</organism>
<comment type="cofactor">
    <cofactor evidence="3">
        <name>Zn(2+)</name>
        <dbReference type="ChEBI" id="CHEBI:29105"/>
    </cofactor>
    <text evidence="3">Binds 1 zinc ion.</text>
</comment>
<dbReference type="Pfam" id="PF03884">
    <property type="entry name" value="YacG"/>
    <property type="match status" value="1"/>
</dbReference>
<comment type="function">
    <text evidence="3">Inhibits all the catalytic activities of DNA gyrase by preventing its interaction with DNA. Acts by binding directly to the C-terminal domain of GyrB, which probably disrupts DNA binding by the gyrase.</text>
</comment>
<reference evidence="5" key="1">
    <citation type="journal article" date="2019" name="Int. J. Syst. Evol. Microbiol.">
        <title>The Global Catalogue of Microorganisms (GCM) 10K type strain sequencing project: providing services to taxonomists for standard genome sequencing and annotation.</title>
        <authorList>
            <consortium name="The Broad Institute Genomics Platform"/>
            <consortium name="The Broad Institute Genome Sequencing Center for Infectious Disease"/>
            <person name="Wu L."/>
            <person name="Ma J."/>
        </authorList>
    </citation>
    <scope>NUCLEOTIDE SEQUENCE [LARGE SCALE GENOMIC DNA]</scope>
    <source>
        <strain evidence="5">KCTC 52094</strain>
    </source>
</reference>
<comment type="caution">
    <text evidence="4">The sequence shown here is derived from an EMBL/GenBank/DDBJ whole genome shotgun (WGS) entry which is preliminary data.</text>
</comment>
<dbReference type="Gene3D" id="3.30.50.10">
    <property type="entry name" value="Erythroid Transcription Factor GATA-1, subunit A"/>
    <property type="match status" value="1"/>
</dbReference>
<sequence>MPREKAPGAPRGRPACPICGKAPQPGFRPFCSARCKQVDLGRWLKGAYAIPGEPPAPEDEEQG</sequence>
<comment type="subunit">
    <text evidence="3">Interacts with GyrB.</text>
</comment>
<dbReference type="SUPFAM" id="SSF57716">
    <property type="entry name" value="Glucocorticoid receptor-like (DNA-binding domain)"/>
    <property type="match status" value="1"/>
</dbReference>
<dbReference type="RefSeq" id="WP_379597787.1">
    <property type="nucleotide sequence ID" value="NZ_JBHRTN010000018.1"/>
</dbReference>
<accession>A0ABV7G182</accession>
<keyword evidence="2 3" id="KW-0862">Zinc</keyword>
<feature type="binding site" evidence="3">
    <location>
        <position position="19"/>
    </location>
    <ligand>
        <name>Zn(2+)</name>
        <dbReference type="ChEBI" id="CHEBI:29105"/>
    </ligand>
</feature>
<proteinExistence type="inferred from homology"/>
<feature type="binding site" evidence="3">
    <location>
        <position position="35"/>
    </location>
    <ligand>
        <name>Zn(2+)</name>
        <dbReference type="ChEBI" id="CHEBI:29105"/>
    </ligand>
</feature>